<accession>A0A8T0GW99</accession>
<evidence type="ECO:0000313" key="4">
    <source>
        <dbReference type="Proteomes" id="UP000822688"/>
    </source>
</evidence>
<dbReference type="SUPFAM" id="SSF49879">
    <property type="entry name" value="SMAD/FHA domain"/>
    <property type="match status" value="1"/>
</dbReference>
<proteinExistence type="predicted"/>
<dbReference type="EMBL" id="CM026429">
    <property type="protein sequence ID" value="KAG0563310.1"/>
    <property type="molecule type" value="Genomic_DNA"/>
</dbReference>
<dbReference type="FunFam" id="2.60.200.20:FF:000028">
    <property type="entry name" value="FHA domain-containing protein DDL"/>
    <property type="match status" value="1"/>
</dbReference>
<name>A0A8T0GW99_CERPU</name>
<dbReference type="InterPro" id="IPR000253">
    <property type="entry name" value="FHA_dom"/>
</dbReference>
<evidence type="ECO:0000256" key="1">
    <source>
        <dbReference type="SAM" id="MobiDB-lite"/>
    </source>
</evidence>
<dbReference type="Proteomes" id="UP000822688">
    <property type="component" value="Chromosome 8"/>
</dbReference>
<keyword evidence="4" id="KW-1185">Reference proteome</keyword>
<feature type="compositionally biased region" description="Basic and acidic residues" evidence="1">
    <location>
        <begin position="1"/>
        <end position="119"/>
    </location>
</feature>
<dbReference type="PROSITE" id="PS50006">
    <property type="entry name" value="FHA_DOMAIN"/>
    <property type="match status" value="1"/>
</dbReference>
<evidence type="ECO:0000259" key="2">
    <source>
        <dbReference type="PROSITE" id="PS50006"/>
    </source>
</evidence>
<dbReference type="PANTHER" id="PTHR23308">
    <property type="entry name" value="NUCLEAR INHIBITOR OF PROTEIN PHOSPHATASE-1"/>
    <property type="match status" value="1"/>
</dbReference>
<gene>
    <name evidence="3" type="ORF">KC19_8G020500</name>
</gene>
<feature type="compositionally biased region" description="Basic and acidic residues" evidence="1">
    <location>
        <begin position="146"/>
        <end position="170"/>
    </location>
</feature>
<dbReference type="Gene3D" id="2.60.200.20">
    <property type="match status" value="1"/>
</dbReference>
<sequence>MSRSRHERDYERGGRGRDYEVDREREREKDRDRDRDRYRDRERERSRERGTGRERERERGRERGGSRDRDRGREKERFRGGSRERSRERNRGESERGGSRDRSRGEKERGVSRDGDGGGRHHHHHRDHRHGDEEMNPVKRLRSKSPRPEQKEDTGSRPPRVVDSERDTTRSPHQVADAAANEDVSAVTGNQQPSEDDVVGKMEAAKAALEAKEKEKAQPTFEYSGKLAAETNKVRGITLAFVEPPEARKPTTRWRLYVFKDGEPLNEPLYIHRQTCYLFGRERRVADVPTDHPSCSKQHAVIQYRLTELEGPDGMMQNKVRPYIMDLGSTNGTFLNNTRIEAQRYHELREKDTLKFGNSSREYVLLHENSAGAAS</sequence>
<reference evidence="3" key="1">
    <citation type="submission" date="2020-06" db="EMBL/GenBank/DDBJ databases">
        <title>WGS assembly of Ceratodon purpureus strain R40.</title>
        <authorList>
            <person name="Carey S.B."/>
            <person name="Jenkins J."/>
            <person name="Shu S."/>
            <person name="Lovell J.T."/>
            <person name="Sreedasyam A."/>
            <person name="Maumus F."/>
            <person name="Tiley G.P."/>
            <person name="Fernandez-Pozo N."/>
            <person name="Barry K."/>
            <person name="Chen C."/>
            <person name="Wang M."/>
            <person name="Lipzen A."/>
            <person name="Daum C."/>
            <person name="Saski C.A."/>
            <person name="Payton A.C."/>
            <person name="Mcbreen J.C."/>
            <person name="Conrad R.E."/>
            <person name="Kollar L.M."/>
            <person name="Olsson S."/>
            <person name="Huttunen S."/>
            <person name="Landis J.B."/>
            <person name="Wickett N.J."/>
            <person name="Johnson M.G."/>
            <person name="Rensing S.A."/>
            <person name="Grimwood J."/>
            <person name="Schmutz J."/>
            <person name="Mcdaniel S.F."/>
        </authorList>
    </citation>
    <scope>NUCLEOTIDE SEQUENCE</scope>
    <source>
        <strain evidence="3">R40</strain>
    </source>
</reference>
<dbReference type="Pfam" id="PF00498">
    <property type="entry name" value="FHA"/>
    <property type="match status" value="1"/>
</dbReference>
<dbReference type="SMART" id="SM00240">
    <property type="entry name" value="FHA"/>
    <property type="match status" value="1"/>
</dbReference>
<comment type="caution">
    <text evidence="3">The sequence shown here is derived from an EMBL/GenBank/DDBJ whole genome shotgun (WGS) entry which is preliminary data.</text>
</comment>
<feature type="domain" description="FHA" evidence="2">
    <location>
        <begin position="277"/>
        <end position="340"/>
    </location>
</feature>
<dbReference type="AlphaFoldDB" id="A0A8T0GW99"/>
<feature type="region of interest" description="Disordered" evidence="1">
    <location>
        <begin position="1"/>
        <end position="197"/>
    </location>
</feature>
<organism evidence="3 4">
    <name type="scientific">Ceratodon purpureus</name>
    <name type="common">Fire moss</name>
    <name type="synonym">Dicranum purpureum</name>
    <dbReference type="NCBI Taxonomy" id="3225"/>
    <lineage>
        <taxon>Eukaryota</taxon>
        <taxon>Viridiplantae</taxon>
        <taxon>Streptophyta</taxon>
        <taxon>Embryophyta</taxon>
        <taxon>Bryophyta</taxon>
        <taxon>Bryophytina</taxon>
        <taxon>Bryopsida</taxon>
        <taxon>Dicranidae</taxon>
        <taxon>Pseudoditrichales</taxon>
        <taxon>Ditrichaceae</taxon>
        <taxon>Ceratodon</taxon>
    </lineage>
</organism>
<dbReference type="InterPro" id="IPR050923">
    <property type="entry name" value="Cell_Proc_Reg/RNA_Proc"/>
</dbReference>
<protein>
    <recommendedName>
        <fullName evidence="2">FHA domain-containing protein</fullName>
    </recommendedName>
</protein>
<dbReference type="CDD" id="cd22719">
    <property type="entry name" value="FHA_DDL-like"/>
    <property type="match status" value="1"/>
</dbReference>
<dbReference type="InterPro" id="IPR008984">
    <property type="entry name" value="SMAD_FHA_dom_sf"/>
</dbReference>
<evidence type="ECO:0000313" key="3">
    <source>
        <dbReference type="EMBL" id="KAG0563310.1"/>
    </source>
</evidence>